<dbReference type="InterPro" id="IPR013249">
    <property type="entry name" value="RNA_pol_sigma70_r4_t2"/>
</dbReference>
<accession>A0A5D0XW03</accession>
<dbReference type="SUPFAM" id="SSF88659">
    <property type="entry name" value="Sigma3 and sigma4 domains of RNA polymerase sigma factors"/>
    <property type="match status" value="1"/>
</dbReference>
<feature type="domain" description="RNA polymerase sigma-70 region 2" evidence="5">
    <location>
        <begin position="30"/>
        <end position="96"/>
    </location>
</feature>
<dbReference type="Pfam" id="PF04542">
    <property type="entry name" value="Sigma70_r2"/>
    <property type="match status" value="1"/>
</dbReference>
<dbReference type="Gene3D" id="1.10.1740.10">
    <property type="match status" value="1"/>
</dbReference>
<dbReference type="GO" id="GO:0016987">
    <property type="term" value="F:sigma factor activity"/>
    <property type="evidence" value="ECO:0007669"/>
    <property type="project" value="UniProtKB-KW"/>
</dbReference>
<dbReference type="Gene3D" id="1.10.10.10">
    <property type="entry name" value="Winged helix-like DNA-binding domain superfamily/Winged helix DNA-binding domain"/>
    <property type="match status" value="1"/>
</dbReference>
<dbReference type="Proteomes" id="UP000323410">
    <property type="component" value="Unassembled WGS sequence"/>
</dbReference>
<keyword evidence="2" id="KW-0805">Transcription regulation</keyword>
<gene>
    <name evidence="7" type="ORF">FQ377_04515</name>
</gene>
<dbReference type="RefSeq" id="WP_148599990.1">
    <property type="nucleotide sequence ID" value="NZ_VSLD01000001.1"/>
</dbReference>
<dbReference type="GO" id="GO:0003677">
    <property type="term" value="F:DNA binding"/>
    <property type="evidence" value="ECO:0007669"/>
    <property type="project" value="InterPro"/>
</dbReference>
<reference evidence="7 8" key="1">
    <citation type="submission" date="2019-08" db="EMBL/GenBank/DDBJ databases">
        <title>Genone of Arthrobacter echini P9.</title>
        <authorList>
            <person name="Bowman J.P."/>
        </authorList>
    </citation>
    <scope>NUCLEOTIDE SEQUENCE [LARGE SCALE GENOMIC DNA]</scope>
    <source>
        <strain evidence="7 8">P9</strain>
    </source>
</reference>
<dbReference type="EMBL" id="VSLD01000001">
    <property type="protein sequence ID" value="TYD00690.1"/>
    <property type="molecule type" value="Genomic_DNA"/>
</dbReference>
<organism evidence="7 8">
    <name type="scientific">Arthrobacter echini</name>
    <dbReference type="NCBI Taxonomy" id="1529066"/>
    <lineage>
        <taxon>Bacteria</taxon>
        <taxon>Bacillati</taxon>
        <taxon>Actinomycetota</taxon>
        <taxon>Actinomycetes</taxon>
        <taxon>Micrococcales</taxon>
        <taxon>Micrococcaceae</taxon>
        <taxon>Arthrobacter</taxon>
    </lineage>
</organism>
<evidence type="ECO:0000256" key="4">
    <source>
        <dbReference type="ARBA" id="ARBA00023163"/>
    </source>
</evidence>
<evidence type="ECO:0000259" key="5">
    <source>
        <dbReference type="Pfam" id="PF04542"/>
    </source>
</evidence>
<dbReference type="InterPro" id="IPR014284">
    <property type="entry name" value="RNA_pol_sigma-70_dom"/>
</dbReference>
<dbReference type="InterPro" id="IPR013324">
    <property type="entry name" value="RNA_pol_sigma_r3/r4-like"/>
</dbReference>
<dbReference type="PANTHER" id="PTHR43133">
    <property type="entry name" value="RNA POLYMERASE ECF-TYPE SIGMA FACTO"/>
    <property type="match status" value="1"/>
</dbReference>
<dbReference type="AlphaFoldDB" id="A0A5D0XW03"/>
<dbReference type="GO" id="GO:0006352">
    <property type="term" value="P:DNA-templated transcription initiation"/>
    <property type="evidence" value="ECO:0007669"/>
    <property type="project" value="InterPro"/>
</dbReference>
<dbReference type="NCBIfam" id="TIGR02937">
    <property type="entry name" value="sigma70-ECF"/>
    <property type="match status" value="1"/>
</dbReference>
<keyword evidence="3" id="KW-0731">Sigma factor</keyword>
<dbReference type="SUPFAM" id="SSF88946">
    <property type="entry name" value="Sigma2 domain of RNA polymerase sigma factors"/>
    <property type="match status" value="1"/>
</dbReference>
<comment type="similarity">
    <text evidence="1">Belongs to the sigma-70 factor family. ECF subfamily.</text>
</comment>
<name>A0A5D0XW03_9MICC</name>
<sequence length="192" mass="21424">MNDEFGAAPPDLTALLVATGLKDAQAFQGLYSACSRRVFGLARRILGDPEVSAEVTQEVFLLLWEQGDRYKPGLGHPISWIMTLTHRRAVDRLRSEVARAGRDETWGRRHWSTGFDEVAEQVTGRDEAERVHASLAVLSPVQREAISLAYFSHLTYTEVAERLGVPVPTAKTRIRDGLKKLRVALEPDYALV</sequence>
<keyword evidence="8" id="KW-1185">Reference proteome</keyword>
<dbReference type="InterPro" id="IPR039425">
    <property type="entry name" value="RNA_pol_sigma-70-like"/>
</dbReference>
<evidence type="ECO:0000259" key="6">
    <source>
        <dbReference type="Pfam" id="PF08281"/>
    </source>
</evidence>
<evidence type="ECO:0000313" key="8">
    <source>
        <dbReference type="Proteomes" id="UP000323410"/>
    </source>
</evidence>
<evidence type="ECO:0000256" key="1">
    <source>
        <dbReference type="ARBA" id="ARBA00010641"/>
    </source>
</evidence>
<protein>
    <submittedName>
        <fullName evidence="7">Sigma-70 family RNA polymerase sigma factor</fullName>
    </submittedName>
</protein>
<dbReference type="OrthoDB" id="9784272at2"/>
<keyword evidence="4" id="KW-0804">Transcription</keyword>
<dbReference type="CDD" id="cd06171">
    <property type="entry name" value="Sigma70_r4"/>
    <property type="match status" value="1"/>
</dbReference>
<dbReference type="PANTHER" id="PTHR43133:SF66">
    <property type="entry name" value="ECF RNA POLYMERASE SIGMA FACTOR SIGK"/>
    <property type="match status" value="1"/>
</dbReference>
<evidence type="ECO:0000313" key="7">
    <source>
        <dbReference type="EMBL" id="TYD00690.1"/>
    </source>
</evidence>
<dbReference type="InterPro" id="IPR036388">
    <property type="entry name" value="WH-like_DNA-bd_sf"/>
</dbReference>
<comment type="caution">
    <text evidence="7">The sequence shown here is derived from an EMBL/GenBank/DDBJ whole genome shotgun (WGS) entry which is preliminary data.</text>
</comment>
<proteinExistence type="inferred from homology"/>
<evidence type="ECO:0000256" key="3">
    <source>
        <dbReference type="ARBA" id="ARBA00023082"/>
    </source>
</evidence>
<dbReference type="Pfam" id="PF08281">
    <property type="entry name" value="Sigma70_r4_2"/>
    <property type="match status" value="1"/>
</dbReference>
<evidence type="ECO:0000256" key="2">
    <source>
        <dbReference type="ARBA" id="ARBA00023015"/>
    </source>
</evidence>
<dbReference type="InterPro" id="IPR013325">
    <property type="entry name" value="RNA_pol_sigma_r2"/>
</dbReference>
<feature type="domain" description="RNA polymerase sigma factor 70 region 4 type 2" evidence="6">
    <location>
        <begin position="129"/>
        <end position="181"/>
    </location>
</feature>
<dbReference type="InterPro" id="IPR007627">
    <property type="entry name" value="RNA_pol_sigma70_r2"/>
</dbReference>